<dbReference type="PATRIC" id="fig|1675527.3.peg.4204"/>
<gene>
    <name evidence="2" type="ORF">AIOL_004011</name>
</gene>
<organism evidence="2 3">
    <name type="scientific">Candidatus Rhodobacter oscarellae</name>
    <dbReference type="NCBI Taxonomy" id="1675527"/>
    <lineage>
        <taxon>Bacteria</taxon>
        <taxon>Pseudomonadati</taxon>
        <taxon>Pseudomonadota</taxon>
        <taxon>Alphaproteobacteria</taxon>
        <taxon>Rhodobacterales</taxon>
        <taxon>Rhodobacter group</taxon>
        <taxon>Rhodobacter</taxon>
    </lineage>
</organism>
<dbReference type="RefSeq" id="WP_049644572.1">
    <property type="nucleotide sequence ID" value="NZ_LFTY01000002.1"/>
</dbReference>
<reference evidence="2 3" key="1">
    <citation type="submission" date="2015-06" db="EMBL/GenBank/DDBJ databases">
        <title>Draft genome sequence of an Alphaproteobacteria species associated to the Mediterranean sponge Oscarella lobularis.</title>
        <authorList>
            <person name="Jourda C."/>
            <person name="Santini S."/>
            <person name="Claverie J.-M."/>
        </authorList>
    </citation>
    <scope>NUCLEOTIDE SEQUENCE [LARGE SCALE GENOMIC DNA]</scope>
    <source>
        <strain evidence="2">IGS</strain>
    </source>
</reference>
<sequence>MIRILTLILICLLPAAELAAQNRVQSGNHASFVRLVLYFDEEPEWAFGRVEGGYEFRAPNAVDGYAIESVFDRIPQDRLADLRDEGDGRLSLGVECDCHAVAFVIAEGIVLDVRDGDAPEGSAFEASLVLNETIENETIESEVEQAQETSPVPLLDQSGTQPFVAMPMMTTGAIADLAQRYTAARTQRAWSRNLAVRAEPIVPKDGPVRPPQGEEMGADVEMARDGRVDTLEADLIEQIGRAASQGLVVADLTETLREMERGIPAERDAADMEEKPADVAANTSLDHVRLQTAIDRGIARPSGPNATTTSGATCLRDELFEVASWGIAENTEDGFFVGRTALVGEFDAVDKKAVSEMAKKYIFLTFGAETRALLDAFGDGIKHREVMLALADIMDHGESESGAIPMAQVSCEARVAFWAMLAHPDLDPALEVATQPVLGAFSELPLHLRRHLGPHLAHRFLSVGDVETAKEISSAISRAPGDPGPHFEMLSGELALADGNPNEAIGHFEDVFRNDGQMAAEAVIRLVDESVNNGVDLPPRMPTATAAMAHEAEGTTVGSELLRVQIRAQANNGDVVGAIKALVQHEADGALMPQQASVLREELFELAVATTSDADFVEVALDRTLVSGDNQRAVEIRRQIAARLVDIGLSARARGPFDKRNNV</sequence>
<keyword evidence="3" id="KW-1185">Reference proteome</keyword>
<proteinExistence type="predicted"/>
<dbReference type="Proteomes" id="UP000037178">
    <property type="component" value="Unassembled WGS sequence"/>
</dbReference>
<keyword evidence="1" id="KW-0732">Signal</keyword>
<evidence type="ECO:0000313" key="2">
    <source>
        <dbReference type="EMBL" id="KMW59030.1"/>
    </source>
</evidence>
<dbReference type="STRING" id="1675527.AIOL_004011"/>
<comment type="caution">
    <text evidence="2">The sequence shown here is derived from an EMBL/GenBank/DDBJ whole genome shotgun (WGS) entry which is preliminary data.</text>
</comment>
<accession>A0A0J9E8F6</accession>
<dbReference type="OrthoDB" id="7847197at2"/>
<evidence type="ECO:0000256" key="1">
    <source>
        <dbReference type="SAM" id="SignalP"/>
    </source>
</evidence>
<protein>
    <submittedName>
        <fullName evidence="2">Uncharacterized protein</fullName>
    </submittedName>
</protein>
<feature type="signal peptide" evidence="1">
    <location>
        <begin position="1"/>
        <end position="19"/>
    </location>
</feature>
<dbReference type="EMBL" id="LFTY01000002">
    <property type="protein sequence ID" value="KMW59030.1"/>
    <property type="molecule type" value="Genomic_DNA"/>
</dbReference>
<feature type="chain" id="PRO_5005318069" evidence="1">
    <location>
        <begin position="20"/>
        <end position="663"/>
    </location>
</feature>
<name>A0A0J9E8F6_9RHOB</name>
<evidence type="ECO:0000313" key="3">
    <source>
        <dbReference type="Proteomes" id="UP000037178"/>
    </source>
</evidence>
<dbReference type="AlphaFoldDB" id="A0A0J9E8F6"/>